<comment type="subcellular location">
    <subcellularLocation>
        <location evidence="2">Cytoplasm</location>
    </subcellularLocation>
</comment>
<proteinExistence type="inferred from homology"/>
<organism evidence="17 19">
    <name type="scientific">Nitrosomonas communis</name>
    <dbReference type="NCBI Taxonomy" id="44574"/>
    <lineage>
        <taxon>Bacteria</taxon>
        <taxon>Pseudomonadati</taxon>
        <taxon>Pseudomonadota</taxon>
        <taxon>Betaproteobacteria</taxon>
        <taxon>Nitrosomonadales</taxon>
        <taxon>Nitrosomonadaceae</taxon>
        <taxon>Nitrosomonas</taxon>
    </lineage>
</organism>
<dbReference type="Gene3D" id="1.10.940.10">
    <property type="entry name" value="NusB-like"/>
    <property type="match status" value="1"/>
</dbReference>
<dbReference type="GO" id="GO:0003723">
    <property type="term" value="F:RNA binding"/>
    <property type="evidence" value="ECO:0007669"/>
    <property type="project" value="UniProtKB-UniRule"/>
</dbReference>
<dbReference type="EMBL" id="CP011451">
    <property type="protein sequence ID" value="AKH38365.1"/>
    <property type="molecule type" value="Genomic_DNA"/>
</dbReference>
<dbReference type="GO" id="GO:0005737">
    <property type="term" value="C:cytoplasm"/>
    <property type="evidence" value="ECO:0007669"/>
    <property type="project" value="UniProtKB-SubCell"/>
</dbReference>
<dbReference type="InterPro" id="IPR054728">
    <property type="entry name" value="RsmB-like_ferredoxin"/>
</dbReference>
<dbReference type="PANTHER" id="PTHR22807">
    <property type="entry name" value="NOP2 YEAST -RELATED NOL1/NOP2/FMU SUN DOMAIN-CONTAINING"/>
    <property type="match status" value="1"/>
</dbReference>
<evidence type="ECO:0000256" key="14">
    <source>
        <dbReference type="PROSITE-ProRule" id="PRU01023"/>
    </source>
</evidence>
<keyword evidence="9 14" id="KW-0949">S-adenosyl-L-methionine</keyword>
<evidence type="ECO:0000313" key="20">
    <source>
        <dbReference type="Proteomes" id="UP000324176"/>
    </source>
</evidence>
<name>A0A0F7KCV0_9PROT</name>
<feature type="binding site" evidence="14">
    <location>
        <position position="299"/>
    </location>
    <ligand>
        <name>S-adenosyl-L-methionine</name>
        <dbReference type="ChEBI" id="CHEBI:59789"/>
    </ligand>
</feature>
<keyword evidence="7 14" id="KW-0489">Methyltransferase</keyword>
<protein>
    <recommendedName>
        <fullName evidence="4">16S rRNA (cytosine(967)-C(5))-methyltransferase</fullName>
        <ecNumber evidence="4">2.1.1.176</ecNumber>
    </recommendedName>
    <alternativeName>
        <fullName evidence="11">16S rRNA m5C967 methyltransferase</fullName>
    </alternativeName>
    <alternativeName>
        <fullName evidence="12">rRNA (cytosine-C(5)-)-methyltransferase RsmB</fullName>
    </alternativeName>
</protein>
<sequence>MIKAQHLAVIAIRRVLSGKNLTEVLQEIWQSNLPLSHQQQGAIQDLSYGVLRYYGQLNALLNLLLDNTLQDLKLRYLLLVSLYQLQYSKAPSYAIVDHAVSTARILSNKRGAPGLVNAVLRNFIRNSSALCEQVSSDIGKYSHPQWWINKLRKQYPNHYKTILNASNQHPAMTLRVNVRKIGVKAYQEMLEEHGIKADLIWDAALKLAQPLPIEKLPGFKDGLMSIQDAGAQLAAPLLDVHEGMHVLDACAAPGGKSTHLMELAQIKLTALDSNAQRLKRVAENFERLGNEPHRLVCGDALYPSEWWDGQAFDRILADVPCSASGVVSRHPDIKWLRRQTDLSLFASNQENILNALWKILKREGKLLYITCSIFHEENLILIKEFLKSHQDARLLPLSHSDMVNGQLLPSSLHDGFFYALLCKT</sequence>
<dbReference type="PATRIC" id="fig|44574.3.peg.2932"/>
<dbReference type="InterPro" id="IPR001678">
    <property type="entry name" value="MeTrfase_RsmB-F_NOP2_dom"/>
</dbReference>
<dbReference type="InterPro" id="IPR023267">
    <property type="entry name" value="RCMT"/>
</dbReference>
<evidence type="ECO:0000256" key="11">
    <source>
        <dbReference type="ARBA" id="ARBA00030399"/>
    </source>
</evidence>
<keyword evidence="19" id="KW-1185">Reference proteome</keyword>
<keyword evidence="6" id="KW-0698">rRNA processing</keyword>
<dbReference type="NCBIfam" id="NF008149">
    <property type="entry name" value="PRK10901.1"/>
    <property type="match status" value="1"/>
</dbReference>
<evidence type="ECO:0000256" key="6">
    <source>
        <dbReference type="ARBA" id="ARBA00022552"/>
    </source>
</evidence>
<keyword evidence="10 14" id="KW-0694">RNA-binding</keyword>
<dbReference type="GO" id="GO:0008649">
    <property type="term" value="F:rRNA methyltransferase activity"/>
    <property type="evidence" value="ECO:0007669"/>
    <property type="project" value="InterPro"/>
</dbReference>
<keyword evidence="5" id="KW-0963">Cytoplasm</keyword>
<dbReference type="NCBIfam" id="TIGR00563">
    <property type="entry name" value="rsmB"/>
    <property type="match status" value="1"/>
</dbReference>
<reference evidence="19" key="1">
    <citation type="submission" date="2015-05" db="EMBL/GenBank/DDBJ databases">
        <title>Draft genome of Nitrosomonas communis strain Nm2.</title>
        <authorList>
            <person name="Kozlowski J.A."/>
            <person name="Kits K.D."/>
            <person name="Stein L.Y."/>
        </authorList>
    </citation>
    <scope>NUCLEOTIDE SEQUENCE [LARGE SCALE GENOMIC DNA]</scope>
    <source>
        <strain evidence="19">Nm2</strain>
    </source>
</reference>
<dbReference type="EC" id="2.1.1.176" evidence="4"/>
<evidence type="ECO:0000256" key="13">
    <source>
        <dbReference type="ARBA" id="ARBA00047283"/>
    </source>
</evidence>
<dbReference type="Proteomes" id="UP000324176">
    <property type="component" value="Unassembled WGS sequence"/>
</dbReference>
<comment type="catalytic activity">
    <reaction evidence="13">
        <text>cytidine(967) in 16S rRNA + S-adenosyl-L-methionine = 5-methylcytidine(967) in 16S rRNA + S-adenosyl-L-homocysteine + H(+)</text>
        <dbReference type="Rhea" id="RHEA:42748"/>
        <dbReference type="Rhea" id="RHEA-COMP:10219"/>
        <dbReference type="Rhea" id="RHEA-COMP:10220"/>
        <dbReference type="ChEBI" id="CHEBI:15378"/>
        <dbReference type="ChEBI" id="CHEBI:57856"/>
        <dbReference type="ChEBI" id="CHEBI:59789"/>
        <dbReference type="ChEBI" id="CHEBI:74483"/>
        <dbReference type="ChEBI" id="CHEBI:82748"/>
        <dbReference type="EC" id="2.1.1.176"/>
    </reaction>
</comment>
<dbReference type="KEGG" id="nco:AAW31_12070"/>
<dbReference type="Gene3D" id="3.30.70.1170">
    <property type="entry name" value="Sun protein, domain 3"/>
    <property type="match status" value="1"/>
</dbReference>
<evidence type="ECO:0000256" key="7">
    <source>
        <dbReference type="ARBA" id="ARBA00022603"/>
    </source>
</evidence>
<dbReference type="InterPro" id="IPR029063">
    <property type="entry name" value="SAM-dependent_MTases_sf"/>
</dbReference>
<reference evidence="18 20" key="3">
    <citation type="submission" date="2019-07" db="EMBL/GenBank/DDBJ databases">
        <title>Active sludge and wastewater microbial communities from Klosterneuburg, Austria.</title>
        <authorList>
            <person name="Wagner M."/>
        </authorList>
    </citation>
    <scope>NUCLEOTIDE SEQUENCE [LARGE SCALE GENOMIC DNA]</scope>
    <source>
        <strain evidence="18 20">Nm2</strain>
    </source>
</reference>
<reference evidence="17 19" key="2">
    <citation type="journal article" date="2016" name="Genome Announc.">
        <title>Genome Sequence of Nitrosomonas communis Strain Nm2, a Mesophilic Ammonia-Oxidizing Bacterium Isolated from Mediterranean Soil.</title>
        <authorList>
            <person name="Kozlowski J.A."/>
            <person name="Kits K.D."/>
            <person name="Stein L.Y."/>
        </authorList>
    </citation>
    <scope>NUCLEOTIDE SEQUENCE [LARGE SCALE GENOMIC DNA]</scope>
    <source>
        <strain evidence="17 19">Nm2</strain>
    </source>
</reference>
<dbReference type="CDD" id="cd02440">
    <property type="entry name" value="AdoMet_MTases"/>
    <property type="match status" value="1"/>
</dbReference>
<evidence type="ECO:0000256" key="4">
    <source>
        <dbReference type="ARBA" id="ARBA00012140"/>
    </source>
</evidence>
<dbReference type="RefSeq" id="WP_046850413.1">
    <property type="nucleotide sequence ID" value="NZ_CP011451.1"/>
</dbReference>
<dbReference type="SUPFAM" id="SSF48013">
    <property type="entry name" value="NusB-like"/>
    <property type="match status" value="1"/>
</dbReference>
<keyword evidence="8 14" id="KW-0808">Transferase</keyword>
<evidence type="ECO:0000313" key="17">
    <source>
        <dbReference type="EMBL" id="AKH38365.1"/>
    </source>
</evidence>
<feature type="binding site" evidence="14">
    <location>
        <position position="318"/>
    </location>
    <ligand>
        <name>S-adenosyl-L-methionine</name>
        <dbReference type="ChEBI" id="CHEBI:59789"/>
    </ligand>
</feature>
<dbReference type="AlphaFoldDB" id="A0A0F7KCV0"/>
<feature type="domain" description="SAM-dependent MTase RsmB/NOP-type" evidence="16">
    <location>
        <begin position="162"/>
        <end position="424"/>
    </location>
</feature>
<dbReference type="EMBL" id="VNHT01000015">
    <property type="protein sequence ID" value="TYP90109.1"/>
    <property type="molecule type" value="Genomic_DNA"/>
</dbReference>
<dbReference type="Gene3D" id="1.10.287.730">
    <property type="entry name" value="Helix hairpin bin"/>
    <property type="match status" value="1"/>
</dbReference>
<evidence type="ECO:0000256" key="12">
    <source>
        <dbReference type="ARBA" id="ARBA00031088"/>
    </source>
</evidence>
<gene>
    <name evidence="17" type="ORF">AAW31_12070</name>
    <name evidence="18" type="ORF">BCL69_101546</name>
</gene>
<dbReference type="FunFam" id="3.40.50.150:FF:000022">
    <property type="entry name" value="Ribosomal RNA small subunit methyltransferase B"/>
    <property type="match status" value="1"/>
</dbReference>
<dbReference type="GO" id="GO:0006355">
    <property type="term" value="P:regulation of DNA-templated transcription"/>
    <property type="evidence" value="ECO:0007669"/>
    <property type="project" value="InterPro"/>
</dbReference>
<dbReference type="Pfam" id="PF22458">
    <property type="entry name" value="RsmF-B_ferredox"/>
    <property type="match status" value="1"/>
</dbReference>
<feature type="active site" description="Nucleophile" evidence="14">
    <location>
        <position position="371"/>
    </location>
</feature>
<feature type="coiled-coil region" evidence="15">
    <location>
        <begin position="261"/>
        <end position="288"/>
    </location>
</feature>
<dbReference type="Gene3D" id="3.40.50.150">
    <property type="entry name" value="Vaccinia Virus protein VP39"/>
    <property type="match status" value="1"/>
</dbReference>
<evidence type="ECO:0000256" key="2">
    <source>
        <dbReference type="ARBA" id="ARBA00004496"/>
    </source>
</evidence>
<feature type="binding site" evidence="14">
    <location>
        <position position="272"/>
    </location>
    <ligand>
        <name>S-adenosyl-L-methionine</name>
        <dbReference type="ChEBI" id="CHEBI:59789"/>
    </ligand>
</feature>
<feature type="binding site" evidence="14">
    <location>
        <begin position="250"/>
        <end position="256"/>
    </location>
    <ligand>
        <name>S-adenosyl-L-methionine</name>
        <dbReference type="ChEBI" id="CHEBI:59789"/>
    </ligand>
</feature>
<dbReference type="InterPro" id="IPR035926">
    <property type="entry name" value="NusB-like_sf"/>
</dbReference>
<evidence type="ECO:0000256" key="1">
    <source>
        <dbReference type="ARBA" id="ARBA00002724"/>
    </source>
</evidence>
<dbReference type="PROSITE" id="PS51686">
    <property type="entry name" value="SAM_MT_RSMB_NOP"/>
    <property type="match status" value="1"/>
</dbReference>
<accession>A0A0F7KCV0</accession>
<comment type="function">
    <text evidence="1">Specifically methylates the cytosine at position 967 (m5C967) of 16S rRNA.</text>
</comment>
<evidence type="ECO:0000256" key="3">
    <source>
        <dbReference type="ARBA" id="ARBA00007494"/>
    </source>
</evidence>
<dbReference type="PRINTS" id="PR02008">
    <property type="entry name" value="RCMTFAMILY"/>
</dbReference>
<keyword evidence="15" id="KW-0175">Coiled coil</keyword>
<comment type="similarity">
    <text evidence="3 14">Belongs to the class I-like SAM-binding methyltransferase superfamily. RsmB/NOP family.</text>
</comment>
<dbReference type="Proteomes" id="UP000034156">
    <property type="component" value="Chromosome"/>
</dbReference>
<evidence type="ECO:0000313" key="19">
    <source>
        <dbReference type="Proteomes" id="UP000034156"/>
    </source>
</evidence>
<dbReference type="InterPro" id="IPR004573">
    <property type="entry name" value="rRNA_ssu_MeTfrase_B"/>
</dbReference>
<dbReference type="Pfam" id="PF01029">
    <property type="entry name" value="NusB"/>
    <property type="match status" value="1"/>
</dbReference>
<dbReference type="Pfam" id="PF01189">
    <property type="entry name" value="Methyltr_RsmB-F"/>
    <property type="match status" value="1"/>
</dbReference>
<evidence type="ECO:0000256" key="10">
    <source>
        <dbReference type="ARBA" id="ARBA00022884"/>
    </source>
</evidence>
<dbReference type="InterPro" id="IPR006027">
    <property type="entry name" value="NusB_RsmB_TIM44"/>
</dbReference>
<dbReference type="PANTHER" id="PTHR22807:SF61">
    <property type="entry name" value="NOL1_NOP2_SUN FAMILY PROTEIN _ ANTITERMINATION NUSB DOMAIN-CONTAINING PROTEIN"/>
    <property type="match status" value="1"/>
</dbReference>
<evidence type="ECO:0000256" key="8">
    <source>
        <dbReference type="ARBA" id="ARBA00022679"/>
    </source>
</evidence>
<dbReference type="InterPro" id="IPR049560">
    <property type="entry name" value="MeTrfase_RsmB-F_NOP2_cat"/>
</dbReference>
<dbReference type="OrthoDB" id="9810297at2"/>
<evidence type="ECO:0000256" key="5">
    <source>
        <dbReference type="ARBA" id="ARBA00022490"/>
    </source>
</evidence>
<dbReference type="PROSITE" id="PS01153">
    <property type="entry name" value="NOL1_NOP2_SUN"/>
    <property type="match status" value="1"/>
</dbReference>
<evidence type="ECO:0000256" key="9">
    <source>
        <dbReference type="ARBA" id="ARBA00022691"/>
    </source>
</evidence>
<evidence type="ECO:0000313" key="18">
    <source>
        <dbReference type="EMBL" id="TYP90109.1"/>
    </source>
</evidence>
<dbReference type="SUPFAM" id="SSF53335">
    <property type="entry name" value="S-adenosyl-L-methionine-dependent methyltransferases"/>
    <property type="match status" value="1"/>
</dbReference>
<evidence type="ECO:0000256" key="15">
    <source>
        <dbReference type="SAM" id="Coils"/>
    </source>
</evidence>
<evidence type="ECO:0000259" key="16">
    <source>
        <dbReference type="PROSITE" id="PS51686"/>
    </source>
</evidence>
<dbReference type="InterPro" id="IPR018314">
    <property type="entry name" value="RsmB/NOL1/NOP2-like_CS"/>
</dbReference>